<dbReference type="CDD" id="cd16262">
    <property type="entry name" value="EFG_III"/>
    <property type="match status" value="1"/>
</dbReference>
<dbReference type="Gene3D" id="2.40.30.10">
    <property type="entry name" value="Translation factors"/>
    <property type="match status" value="1"/>
</dbReference>
<reference evidence="8" key="1">
    <citation type="submission" date="2016-04" db="EMBL/GenBank/DDBJ databases">
        <authorList>
            <person name="Evans L.H."/>
            <person name="Alamgir A."/>
            <person name="Owens N."/>
            <person name="Weber N.D."/>
            <person name="Virtaneva K."/>
            <person name="Barbian K."/>
            <person name="Babar A."/>
            <person name="Rosenke K."/>
        </authorList>
    </citation>
    <scope>NUCLEOTIDE SEQUENCE</scope>
    <source>
        <strain evidence="8">86</strain>
    </source>
</reference>
<dbReference type="InterPro" id="IPR000640">
    <property type="entry name" value="EFG_V-like"/>
</dbReference>
<dbReference type="InterPro" id="IPR005517">
    <property type="entry name" value="Transl_elong_EFG/EF2_IV"/>
</dbReference>
<name>A0A212JDI6_9DELT</name>
<dbReference type="GO" id="GO:0003746">
    <property type="term" value="F:translation elongation factor activity"/>
    <property type="evidence" value="ECO:0007669"/>
    <property type="project" value="UniProtKB-UniRule"/>
</dbReference>
<dbReference type="Gene3D" id="3.30.70.240">
    <property type="match status" value="1"/>
</dbReference>
<feature type="domain" description="Tr-type G" evidence="7">
    <location>
        <begin position="6"/>
        <end position="289"/>
    </location>
</feature>
<dbReference type="FunFam" id="3.30.70.870:FF:000001">
    <property type="entry name" value="Elongation factor G"/>
    <property type="match status" value="1"/>
</dbReference>
<dbReference type="InterPro" id="IPR035649">
    <property type="entry name" value="EFG_V"/>
</dbReference>
<dbReference type="PANTHER" id="PTHR43261:SF1">
    <property type="entry name" value="RIBOSOME-RELEASING FACTOR 2, MITOCHONDRIAL"/>
    <property type="match status" value="1"/>
</dbReference>
<dbReference type="Pfam" id="PF22042">
    <property type="entry name" value="EF-G_D2"/>
    <property type="match status" value="1"/>
</dbReference>
<dbReference type="InterPro" id="IPR020568">
    <property type="entry name" value="Ribosomal_Su5_D2-typ_SF"/>
</dbReference>
<evidence type="ECO:0000256" key="5">
    <source>
        <dbReference type="ARBA" id="ARBA00023134"/>
    </source>
</evidence>
<dbReference type="SUPFAM" id="SSF52540">
    <property type="entry name" value="P-loop containing nucleoside triphosphate hydrolases"/>
    <property type="match status" value="1"/>
</dbReference>
<keyword evidence="3 8" id="KW-0251">Elongation factor</keyword>
<dbReference type="GO" id="GO:0005525">
    <property type="term" value="F:GTP binding"/>
    <property type="evidence" value="ECO:0007669"/>
    <property type="project" value="UniProtKB-UniRule"/>
</dbReference>
<dbReference type="CDD" id="cd01886">
    <property type="entry name" value="EF-G"/>
    <property type="match status" value="1"/>
</dbReference>
<evidence type="ECO:0000256" key="2">
    <source>
        <dbReference type="ARBA" id="ARBA00022741"/>
    </source>
</evidence>
<dbReference type="CDD" id="cd03713">
    <property type="entry name" value="EFG_mtEFG_C"/>
    <property type="match status" value="1"/>
</dbReference>
<dbReference type="SMART" id="SM00889">
    <property type="entry name" value="EFG_IV"/>
    <property type="match status" value="1"/>
</dbReference>
<comment type="similarity">
    <text evidence="1">Belongs to the TRAFAC class translation factor GTPase superfamily. Classic translation factor GTPase family. EF-G/EF-2 subfamily.</text>
</comment>
<dbReference type="FunFam" id="3.40.50.300:FF:000029">
    <property type="entry name" value="Elongation factor G"/>
    <property type="match status" value="1"/>
</dbReference>
<dbReference type="InterPro" id="IPR031157">
    <property type="entry name" value="G_TR_CS"/>
</dbReference>
<dbReference type="SMART" id="SM00838">
    <property type="entry name" value="EFG_C"/>
    <property type="match status" value="1"/>
</dbReference>
<dbReference type="InterPro" id="IPR014721">
    <property type="entry name" value="Ribsml_uS5_D2-typ_fold_subgr"/>
</dbReference>
<dbReference type="PROSITE" id="PS00301">
    <property type="entry name" value="G_TR_1"/>
    <property type="match status" value="1"/>
</dbReference>
<gene>
    <name evidence="8" type="primary">fusA</name>
    <name evidence="8" type="ORF">KL86DPRO_11222</name>
</gene>
<keyword evidence="5" id="KW-0342">GTP-binding</keyword>
<dbReference type="EMBL" id="FLUQ01000001">
    <property type="protein sequence ID" value="SBV97468.1"/>
    <property type="molecule type" value="Genomic_DNA"/>
</dbReference>
<evidence type="ECO:0000313" key="8">
    <source>
        <dbReference type="EMBL" id="SBV97468.1"/>
    </source>
</evidence>
<dbReference type="NCBIfam" id="TIGR00231">
    <property type="entry name" value="small_GTP"/>
    <property type="match status" value="1"/>
</dbReference>
<organism evidence="8">
    <name type="scientific">uncultured delta proteobacterium</name>
    <dbReference type="NCBI Taxonomy" id="34034"/>
    <lineage>
        <taxon>Bacteria</taxon>
        <taxon>Deltaproteobacteria</taxon>
        <taxon>environmental samples</taxon>
    </lineage>
</organism>
<evidence type="ECO:0000256" key="4">
    <source>
        <dbReference type="ARBA" id="ARBA00022917"/>
    </source>
</evidence>
<protein>
    <recommendedName>
        <fullName evidence="6">Elongation factor G</fullName>
    </recommendedName>
</protein>
<dbReference type="InterPro" id="IPR005225">
    <property type="entry name" value="Small_GTP-bd"/>
</dbReference>
<dbReference type="InterPro" id="IPR004540">
    <property type="entry name" value="Transl_elong_EFG/EF2"/>
</dbReference>
<dbReference type="InterPro" id="IPR035647">
    <property type="entry name" value="EFG_III/V"/>
</dbReference>
<dbReference type="PROSITE" id="PS51722">
    <property type="entry name" value="G_TR_2"/>
    <property type="match status" value="1"/>
</dbReference>
<dbReference type="InterPro" id="IPR053905">
    <property type="entry name" value="EF-G-like_DII"/>
</dbReference>
<dbReference type="Pfam" id="PF00679">
    <property type="entry name" value="EFG_C"/>
    <property type="match status" value="1"/>
</dbReference>
<dbReference type="FunFam" id="3.30.70.240:FF:000001">
    <property type="entry name" value="Elongation factor G"/>
    <property type="match status" value="1"/>
</dbReference>
<dbReference type="AlphaFoldDB" id="A0A212JDI6"/>
<dbReference type="InterPro" id="IPR009022">
    <property type="entry name" value="EFG_III"/>
</dbReference>
<evidence type="ECO:0000256" key="3">
    <source>
        <dbReference type="ARBA" id="ARBA00022768"/>
    </source>
</evidence>
<dbReference type="NCBIfam" id="TIGR00484">
    <property type="entry name" value="EF-G"/>
    <property type="match status" value="1"/>
</dbReference>
<sequence>MAEPLSRIRNIGIIAHIDAGKTTLSERILYYTDNIHRMGEVHEGAAAMDFMPEEQERGITIASSCGTCLWNGEGAGVGDGVVINLIDTPGHVDFTIEVERSLRVLDGAVGVFCAVGGVEPQSETVWRQSEKFGIPKLAFVNKMDRPGADFSMVLDAMRRRLKAVPVPVTIPLGQEESFRGVIDLARMESLAFDDADKGRSVTRAPLTEEEAAYAAPWREKLLEALADVDEGVMEAYLAGEDVPEGAIQAALRAGTLAGAFVPVFAGAALRNIGVQPLLDGVAAYLPSPLDARKASGVDVRTKEPVTIDPDPAGPFSALVFKVFVENGRKLALMRVYAGTVKEGDACRNVTTNEYEKIGRMFRLQAGKREPLDAASAGDIVAVQGLRTVRTGDSLAADSRPVLLENIDAYTPVISLALEPKNTEEGKKLDEALARFCTEDPTLRVAQDEDSGQRLVSGMGELHLEVLLDRMKREHSLAPRAGNPQVLYHETIRKTASGDGEFDRELGGQRHYGCVRAAVAPRERGAGNTITLPGGEAADGRARQLHETLEQGLADALQCGPLGYAVEDVAVTASFCPGKEEGMSGPGCRMAAAMALKNALQEAAPSLLEPIMAVEVAVPESMVGSVISLLNARGGKVETIEDEAGQKMVRGFAPMRELFGFSTALRSATQGRAGMVLRFARLDLA</sequence>
<dbReference type="PRINTS" id="PR00315">
    <property type="entry name" value="ELONGATNFCT"/>
</dbReference>
<dbReference type="CDD" id="cd04088">
    <property type="entry name" value="EFG_mtEFG_II"/>
    <property type="match status" value="1"/>
</dbReference>
<dbReference type="Gene3D" id="3.30.70.870">
    <property type="entry name" value="Elongation Factor G (Translational Gtpase), domain 3"/>
    <property type="match status" value="1"/>
</dbReference>
<accession>A0A212JDI6</accession>
<dbReference type="Gene3D" id="3.30.230.10">
    <property type="match status" value="1"/>
</dbReference>
<proteinExistence type="inferred from homology"/>
<evidence type="ECO:0000259" key="7">
    <source>
        <dbReference type="PROSITE" id="PS51722"/>
    </source>
</evidence>
<dbReference type="Pfam" id="PF00009">
    <property type="entry name" value="GTP_EFTU"/>
    <property type="match status" value="1"/>
</dbReference>
<keyword evidence="2" id="KW-0547">Nucleotide-binding</keyword>
<dbReference type="Pfam" id="PF14492">
    <property type="entry name" value="EFG_III"/>
    <property type="match status" value="1"/>
</dbReference>
<evidence type="ECO:0000256" key="1">
    <source>
        <dbReference type="ARBA" id="ARBA00005870"/>
    </source>
</evidence>
<dbReference type="InterPro" id="IPR009000">
    <property type="entry name" value="Transl_B-barrel_sf"/>
</dbReference>
<dbReference type="InterPro" id="IPR027417">
    <property type="entry name" value="P-loop_NTPase"/>
</dbReference>
<dbReference type="InterPro" id="IPR041095">
    <property type="entry name" value="EFG_II"/>
</dbReference>
<evidence type="ECO:0000256" key="6">
    <source>
        <dbReference type="NCBIfam" id="TIGR00484"/>
    </source>
</evidence>
<keyword evidence="4" id="KW-0648">Protein biosynthesis</keyword>
<dbReference type="SUPFAM" id="SSF50447">
    <property type="entry name" value="Translation proteins"/>
    <property type="match status" value="1"/>
</dbReference>
<dbReference type="GO" id="GO:0003924">
    <property type="term" value="F:GTPase activity"/>
    <property type="evidence" value="ECO:0007669"/>
    <property type="project" value="InterPro"/>
</dbReference>
<dbReference type="Pfam" id="PF03764">
    <property type="entry name" value="EFG_IV"/>
    <property type="match status" value="1"/>
</dbReference>
<dbReference type="SUPFAM" id="SSF54211">
    <property type="entry name" value="Ribosomal protein S5 domain 2-like"/>
    <property type="match status" value="1"/>
</dbReference>
<dbReference type="InterPro" id="IPR000795">
    <property type="entry name" value="T_Tr_GTP-bd_dom"/>
</dbReference>
<dbReference type="Gene3D" id="3.40.50.300">
    <property type="entry name" value="P-loop containing nucleotide triphosphate hydrolases"/>
    <property type="match status" value="1"/>
</dbReference>
<dbReference type="PANTHER" id="PTHR43261">
    <property type="entry name" value="TRANSLATION ELONGATION FACTOR G-RELATED"/>
    <property type="match status" value="1"/>
</dbReference>
<dbReference type="GO" id="GO:0032790">
    <property type="term" value="P:ribosome disassembly"/>
    <property type="evidence" value="ECO:0007669"/>
    <property type="project" value="TreeGrafter"/>
</dbReference>
<dbReference type="SUPFAM" id="SSF54980">
    <property type="entry name" value="EF-G C-terminal domain-like"/>
    <property type="match status" value="2"/>
</dbReference>